<evidence type="ECO:0000313" key="2">
    <source>
        <dbReference type="EMBL" id="BAC85443.1"/>
    </source>
</evidence>
<feature type="compositionally biased region" description="Gly residues" evidence="1">
    <location>
        <begin position="42"/>
        <end position="51"/>
    </location>
</feature>
<name>Q6ZNQ7_HUMAN</name>
<protein>
    <submittedName>
        <fullName evidence="2">cDNA FLJ27329 fis, clone TMS08376</fullName>
    </submittedName>
</protein>
<proteinExistence type="evidence at transcript level"/>
<organism evidence="2">
    <name type="scientific">Homo sapiens</name>
    <name type="common">Human</name>
    <dbReference type="NCBI Taxonomy" id="9606"/>
    <lineage>
        <taxon>Eukaryota</taxon>
        <taxon>Metazoa</taxon>
        <taxon>Chordata</taxon>
        <taxon>Craniata</taxon>
        <taxon>Vertebrata</taxon>
        <taxon>Euteleostomi</taxon>
        <taxon>Mammalia</taxon>
        <taxon>Eutheria</taxon>
        <taxon>Euarchontoglires</taxon>
        <taxon>Primates</taxon>
        <taxon>Haplorrhini</taxon>
        <taxon>Catarrhini</taxon>
        <taxon>Hominidae</taxon>
        <taxon>Homo</taxon>
    </lineage>
</organism>
<sequence>MVSKHKKMYLTSLVTRKDKFKPQRELRLCYHGGQAERPSGVLAGGQQGGTAGESADGPATPESRLAVFMKLKICCPMPQQPPSSVFTQEKGKHSCFHANRHRDSHRFSCDLHRLGASTQTSSRTLTASAVISTDWENTNGHPPGGGRAALCP</sequence>
<dbReference type="AlphaFoldDB" id="Q6ZNQ7"/>
<feature type="region of interest" description="Disordered" evidence="1">
    <location>
        <begin position="37"/>
        <end position="60"/>
    </location>
</feature>
<evidence type="ECO:0000256" key="1">
    <source>
        <dbReference type="SAM" id="MobiDB-lite"/>
    </source>
</evidence>
<reference evidence="2" key="1">
    <citation type="submission" date="2003-07" db="EMBL/GenBank/DDBJ databases">
        <title>NEDO human cDNA sequencing project.</title>
        <authorList>
            <person name="Kawakami B."/>
            <person name="Sugiyama A."/>
            <person name="Takemoto M."/>
            <person name="Suzuki Y."/>
            <person name="Hata H."/>
            <person name="Nakagawa K."/>
            <person name="Mizuno S."/>
            <person name="Morinaga M."/>
            <person name="Kawamura M."/>
            <person name="Sugiyama T."/>
            <person name="Irie R."/>
            <person name="Otsuki T."/>
            <person name="Sato H."/>
            <person name="Nishikawa T."/>
            <person name="Nagai K."/>
            <person name="Isogai T."/>
            <person name="Sugano S."/>
        </authorList>
    </citation>
    <scope>NUCLEOTIDE SEQUENCE</scope>
    <source>
        <tissue evidence="2">Thymus</tissue>
    </source>
</reference>
<accession>Q6ZNQ7</accession>
<dbReference type="EMBL" id="AK130839">
    <property type="protein sequence ID" value="BAC85443.1"/>
    <property type="molecule type" value="mRNA"/>
</dbReference>